<comment type="subcellular location">
    <subcellularLocation>
        <location evidence="1">Cell membrane</location>
        <topology evidence="1">Multi-pass membrane protein</topology>
    </subcellularLocation>
</comment>
<evidence type="ECO:0000256" key="2">
    <source>
        <dbReference type="ARBA" id="ARBA00006474"/>
    </source>
</evidence>
<keyword evidence="6 13" id="KW-0547">Nucleotide-binding</keyword>
<keyword evidence="9 15" id="KW-1133">Transmembrane helix</keyword>
<name>A0A5C6V9Z3_9FLAO</name>
<keyword evidence="18" id="KW-1185">Reference proteome</keyword>
<evidence type="ECO:0000256" key="5">
    <source>
        <dbReference type="ARBA" id="ARBA00022692"/>
    </source>
</evidence>
<feature type="transmembrane region" description="Helical" evidence="15">
    <location>
        <begin position="136"/>
        <end position="157"/>
    </location>
</feature>
<keyword evidence="11 15" id="KW-0472">Membrane</keyword>
<evidence type="ECO:0000256" key="6">
    <source>
        <dbReference type="ARBA" id="ARBA00022741"/>
    </source>
</evidence>
<evidence type="ECO:0000256" key="11">
    <source>
        <dbReference type="ARBA" id="ARBA00023136"/>
    </source>
</evidence>
<comment type="similarity">
    <text evidence="2">Belongs to the FtsK/SpoIIIE/SftA family.</text>
</comment>
<dbReference type="Gene3D" id="1.10.10.10">
    <property type="entry name" value="Winged helix-like DNA-binding domain superfamily/Winged helix DNA-binding domain"/>
    <property type="match status" value="1"/>
</dbReference>
<dbReference type="SUPFAM" id="SSF52540">
    <property type="entry name" value="P-loop containing nucleoside triphosphate hydrolases"/>
    <property type="match status" value="1"/>
</dbReference>
<dbReference type="Pfam" id="PF09397">
    <property type="entry name" value="FtsK_gamma"/>
    <property type="match status" value="1"/>
</dbReference>
<dbReference type="InterPro" id="IPR002543">
    <property type="entry name" value="FtsK_dom"/>
</dbReference>
<evidence type="ECO:0000256" key="14">
    <source>
        <dbReference type="SAM" id="MobiDB-lite"/>
    </source>
</evidence>
<proteinExistence type="inferred from homology"/>
<dbReference type="EMBL" id="VORB01000002">
    <property type="protein sequence ID" value="TXC81989.1"/>
    <property type="molecule type" value="Genomic_DNA"/>
</dbReference>
<keyword evidence="5 15" id="KW-0812">Transmembrane</keyword>
<keyword evidence="8 13" id="KW-0067">ATP-binding</keyword>
<keyword evidence="3" id="KW-1003">Cell membrane</keyword>
<dbReference type="SUPFAM" id="SSF46785">
    <property type="entry name" value="Winged helix' DNA-binding domain"/>
    <property type="match status" value="1"/>
</dbReference>
<dbReference type="RefSeq" id="WP_147013067.1">
    <property type="nucleotide sequence ID" value="NZ_VORB01000002.1"/>
</dbReference>
<dbReference type="PANTHER" id="PTHR22683">
    <property type="entry name" value="SPORULATION PROTEIN RELATED"/>
    <property type="match status" value="1"/>
</dbReference>
<dbReference type="InterPro" id="IPR036390">
    <property type="entry name" value="WH_DNA-bd_sf"/>
</dbReference>
<feature type="transmembrane region" description="Helical" evidence="15">
    <location>
        <begin position="37"/>
        <end position="58"/>
    </location>
</feature>
<accession>A0A5C6V9Z3</accession>
<comment type="caution">
    <text evidence="17">The sequence shown here is derived from an EMBL/GenBank/DDBJ whole genome shotgun (WGS) entry which is preliminary data.</text>
</comment>
<feature type="compositionally biased region" description="Polar residues" evidence="14">
    <location>
        <begin position="220"/>
        <end position="230"/>
    </location>
</feature>
<dbReference type="Proteomes" id="UP000321168">
    <property type="component" value="Unassembled WGS sequence"/>
</dbReference>
<dbReference type="GO" id="GO:0051301">
    <property type="term" value="P:cell division"/>
    <property type="evidence" value="ECO:0007669"/>
    <property type="project" value="UniProtKB-KW"/>
</dbReference>
<dbReference type="SMART" id="SM00843">
    <property type="entry name" value="Ftsk_gamma"/>
    <property type="match status" value="1"/>
</dbReference>
<evidence type="ECO:0000256" key="15">
    <source>
        <dbReference type="SAM" id="Phobius"/>
    </source>
</evidence>
<evidence type="ECO:0000313" key="17">
    <source>
        <dbReference type="EMBL" id="TXC81989.1"/>
    </source>
</evidence>
<dbReference type="GO" id="GO:0003677">
    <property type="term" value="F:DNA binding"/>
    <property type="evidence" value="ECO:0007669"/>
    <property type="project" value="UniProtKB-KW"/>
</dbReference>
<organism evidence="17 18">
    <name type="scientific">Luteibaculum oceani</name>
    <dbReference type="NCBI Taxonomy" id="1294296"/>
    <lineage>
        <taxon>Bacteria</taxon>
        <taxon>Pseudomonadati</taxon>
        <taxon>Bacteroidota</taxon>
        <taxon>Flavobacteriia</taxon>
        <taxon>Flavobacteriales</taxon>
        <taxon>Luteibaculaceae</taxon>
        <taxon>Luteibaculum</taxon>
    </lineage>
</organism>
<dbReference type="GO" id="GO:0005524">
    <property type="term" value="F:ATP binding"/>
    <property type="evidence" value="ECO:0007669"/>
    <property type="project" value="UniProtKB-UniRule"/>
</dbReference>
<keyword evidence="4" id="KW-0132">Cell division</keyword>
<keyword evidence="10" id="KW-0238">DNA-binding</keyword>
<feature type="binding site" evidence="13">
    <location>
        <begin position="503"/>
        <end position="510"/>
    </location>
    <ligand>
        <name>ATP</name>
        <dbReference type="ChEBI" id="CHEBI:30616"/>
    </ligand>
</feature>
<dbReference type="InterPro" id="IPR050206">
    <property type="entry name" value="FtsK/SpoIIIE/SftA"/>
</dbReference>
<dbReference type="InterPro" id="IPR041027">
    <property type="entry name" value="FtsK_alpha"/>
</dbReference>
<keyword evidence="7" id="KW-0159">Chromosome partition</keyword>
<dbReference type="PANTHER" id="PTHR22683:SF41">
    <property type="entry name" value="DNA TRANSLOCASE FTSK"/>
    <property type="match status" value="1"/>
</dbReference>
<dbReference type="OrthoDB" id="9807790at2"/>
<evidence type="ECO:0000256" key="9">
    <source>
        <dbReference type="ARBA" id="ARBA00022989"/>
    </source>
</evidence>
<evidence type="ECO:0000256" key="10">
    <source>
        <dbReference type="ARBA" id="ARBA00023125"/>
    </source>
</evidence>
<feature type="transmembrane region" description="Helical" evidence="15">
    <location>
        <begin position="102"/>
        <end position="124"/>
    </location>
</feature>
<evidence type="ECO:0000256" key="7">
    <source>
        <dbReference type="ARBA" id="ARBA00022829"/>
    </source>
</evidence>
<dbReference type="InterPro" id="IPR018541">
    <property type="entry name" value="Ftsk_gamma"/>
</dbReference>
<evidence type="ECO:0000256" key="3">
    <source>
        <dbReference type="ARBA" id="ARBA00022475"/>
    </source>
</evidence>
<dbReference type="InterPro" id="IPR036388">
    <property type="entry name" value="WH-like_DNA-bd_sf"/>
</dbReference>
<feature type="domain" description="FtsK" evidence="16">
    <location>
        <begin position="486"/>
        <end position="690"/>
    </location>
</feature>
<feature type="region of interest" description="Disordered" evidence="14">
    <location>
        <begin position="288"/>
        <end position="324"/>
    </location>
</feature>
<reference evidence="17 18" key="1">
    <citation type="submission" date="2019-08" db="EMBL/GenBank/DDBJ databases">
        <title>Genome of Luteibaculum oceani JCM 18817.</title>
        <authorList>
            <person name="Bowman J.P."/>
        </authorList>
    </citation>
    <scope>NUCLEOTIDE SEQUENCE [LARGE SCALE GENOMIC DNA]</scope>
    <source>
        <strain evidence="17 18">JCM 18817</strain>
    </source>
</reference>
<evidence type="ECO:0000256" key="12">
    <source>
        <dbReference type="ARBA" id="ARBA00023306"/>
    </source>
</evidence>
<dbReference type="Pfam" id="PF13491">
    <property type="entry name" value="FtsK_4TM"/>
    <property type="match status" value="1"/>
</dbReference>
<sequence>MARKKQAPKKRTRGGRQPVDKKKFSLTFFKDPKFKKVVGAFFVIASAILFLSFTSYLFSWQDDQSVVASKSFWELMNPEITVSNWLGKIGAWLSHHFIHQSFGIASFGFVLLLFVLGVKIGLGFSLTPLPKLVKNLIFNLIFLPFLLGFFFSANLPFLGGSIGYFLSEFFIGLLGSVGSALLLTLMAFAYVVYTFNPNLDVLFEKKAKLATGNASKMDETLQSESNTTSAQDEEDFYTKLTKAELVPDEGEEEDSKPAASTSNEDVDQAESEINLKYSDEQFEVIDTSNAEESPEDENSNLEESEDTELEIDEQSNNVEEELSNREVNKRLKDFGPYDPKLDLSSFKLPPIDLLEDHGSGHLTLEERMDKTTLEENKQKIITTLQNYKIGISKIKATIGPTVTLYEIVPEAGVRISKIKNLEDDIALSLAALGIRIIAPIPGKGTIGIEVPNTHPDMVAMKTLIKGEKFQHSKYDLPVALGKTISNETFIADLAKMPHLLMAGATGQGKSVGLNAILVSLMYKKHPAQIKFVLVDPKKVELNLFNKIERHYLAKLPDEEEAIITDTSKVVKTLNSLCVEMDHRYELLKDAQVRNIKEYNKKFINRKLNPEKGHKYLPYIVLVVDEFADLIMTAGKEVEMPIARLAQLARAIGIHLIIATQRPSVNIITGIIKANFPARIAFRVTSKVDSRTILDSGGAEQLIGRGDMLFSTGNDLVRLQCGFVDTPEVEEICEYVGEQRGYPSAFLLPEVADESDNGPSEILDGEQDELFEEAARVIVAHQQGSTSLLQRKLKLGYNRAGRIVDQLEAAGIVGPFEGSKARKVLIPDELSLEQFLSNQQQQN</sequence>
<evidence type="ECO:0000256" key="13">
    <source>
        <dbReference type="PROSITE-ProRule" id="PRU00289"/>
    </source>
</evidence>
<dbReference type="PROSITE" id="PS50901">
    <property type="entry name" value="FTSK"/>
    <property type="match status" value="1"/>
</dbReference>
<dbReference type="InterPro" id="IPR025199">
    <property type="entry name" value="FtsK_4TM"/>
</dbReference>
<evidence type="ECO:0000256" key="4">
    <source>
        <dbReference type="ARBA" id="ARBA00022618"/>
    </source>
</evidence>
<dbReference type="Pfam" id="PF01580">
    <property type="entry name" value="FtsK_SpoIIIE"/>
    <property type="match status" value="1"/>
</dbReference>
<evidence type="ECO:0000313" key="18">
    <source>
        <dbReference type="Proteomes" id="UP000321168"/>
    </source>
</evidence>
<dbReference type="GO" id="GO:0005886">
    <property type="term" value="C:plasma membrane"/>
    <property type="evidence" value="ECO:0007669"/>
    <property type="project" value="UniProtKB-SubCell"/>
</dbReference>
<keyword evidence="12" id="KW-0131">Cell cycle</keyword>
<dbReference type="Gene3D" id="3.30.980.40">
    <property type="match status" value="1"/>
</dbReference>
<dbReference type="AlphaFoldDB" id="A0A5C6V9Z3"/>
<dbReference type="Gene3D" id="3.40.50.300">
    <property type="entry name" value="P-loop containing nucleotide triphosphate hydrolases"/>
    <property type="match status" value="1"/>
</dbReference>
<dbReference type="InterPro" id="IPR027417">
    <property type="entry name" value="P-loop_NTPase"/>
</dbReference>
<feature type="compositionally biased region" description="Acidic residues" evidence="14">
    <location>
        <begin position="292"/>
        <end position="321"/>
    </location>
</feature>
<evidence type="ECO:0000256" key="1">
    <source>
        <dbReference type="ARBA" id="ARBA00004651"/>
    </source>
</evidence>
<feature type="region of interest" description="Disordered" evidence="14">
    <location>
        <begin position="214"/>
        <end position="269"/>
    </location>
</feature>
<gene>
    <name evidence="17" type="ORF">FRX97_02545</name>
</gene>
<dbReference type="GO" id="GO:0007059">
    <property type="term" value="P:chromosome segregation"/>
    <property type="evidence" value="ECO:0007669"/>
    <property type="project" value="UniProtKB-KW"/>
</dbReference>
<evidence type="ECO:0000259" key="16">
    <source>
        <dbReference type="PROSITE" id="PS50901"/>
    </source>
</evidence>
<protein>
    <submittedName>
        <fullName evidence="17">DNA translocase FtsK</fullName>
    </submittedName>
</protein>
<evidence type="ECO:0000256" key="8">
    <source>
        <dbReference type="ARBA" id="ARBA00022840"/>
    </source>
</evidence>
<feature type="transmembrane region" description="Helical" evidence="15">
    <location>
        <begin position="169"/>
        <end position="193"/>
    </location>
</feature>
<dbReference type="Pfam" id="PF17854">
    <property type="entry name" value="FtsK_alpha"/>
    <property type="match status" value="1"/>
</dbReference>